<dbReference type="RefSeq" id="WP_378067522.1">
    <property type="nucleotide sequence ID" value="NZ_JBHSBL010000015.1"/>
</dbReference>
<feature type="domain" description="PPM-type phosphatase" evidence="1">
    <location>
        <begin position="23"/>
        <end position="199"/>
    </location>
</feature>
<name>A0ABV8IQY5_9ACTN</name>
<evidence type="ECO:0000313" key="3">
    <source>
        <dbReference type="Proteomes" id="UP001595867"/>
    </source>
</evidence>
<dbReference type="Pfam" id="PF13672">
    <property type="entry name" value="PP2C_2"/>
    <property type="match status" value="1"/>
</dbReference>
<protein>
    <submittedName>
        <fullName evidence="2">Protein phosphatase 2C domain-containing protein</fullName>
    </submittedName>
</protein>
<dbReference type="EMBL" id="JBHSBL010000015">
    <property type="protein sequence ID" value="MFC4066557.1"/>
    <property type="molecule type" value="Genomic_DNA"/>
</dbReference>
<keyword evidence="3" id="KW-1185">Reference proteome</keyword>
<evidence type="ECO:0000259" key="1">
    <source>
        <dbReference type="Pfam" id="PF13672"/>
    </source>
</evidence>
<dbReference type="SUPFAM" id="SSF81606">
    <property type="entry name" value="PP2C-like"/>
    <property type="match status" value="1"/>
</dbReference>
<dbReference type="Gene3D" id="3.60.40.10">
    <property type="entry name" value="PPM-type phosphatase domain"/>
    <property type="match status" value="1"/>
</dbReference>
<dbReference type="Proteomes" id="UP001595867">
    <property type="component" value="Unassembled WGS sequence"/>
</dbReference>
<gene>
    <name evidence="2" type="ORF">ACFO0C_16600</name>
</gene>
<organism evidence="2 3">
    <name type="scientific">Actinoplanes subglobosus</name>
    <dbReference type="NCBI Taxonomy" id="1547892"/>
    <lineage>
        <taxon>Bacteria</taxon>
        <taxon>Bacillati</taxon>
        <taxon>Actinomycetota</taxon>
        <taxon>Actinomycetes</taxon>
        <taxon>Micromonosporales</taxon>
        <taxon>Micromonosporaceae</taxon>
        <taxon>Actinoplanes</taxon>
    </lineage>
</organism>
<dbReference type="InterPro" id="IPR036457">
    <property type="entry name" value="PPM-type-like_dom_sf"/>
</dbReference>
<sequence>MTRLTCDAIALPRPDGPYPDGEDAYGFDEPGMLLAVSDGAGSAFASRLWARILVRRFLDDPRPALDDDAQGWLAAAGADWTAGLDLGRSPRLARKAAGGSGATLLGVAATGTGWKAVAAGDTCLFHLREDRLVTAFPHTEPAQLDRAPVLVHTSAPTPLTTAAGDLRPGDRLLVATDALARWMLAEAATDPGVWRWLALANPAMAAADLTEARARGVIADDDITLLRATISYG</sequence>
<reference evidence="3" key="1">
    <citation type="journal article" date="2019" name="Int. J. Syst. Evol. Microbiol.">
        <title>The Global Catalogue of Microorganisms (GCM) 10K type strain sequencing project: providing services to taxonomists for standard genome sequencing and annotation.</title>
        <authorList>
            <consortium name="The Broad Institute Genomics Platform"/>
            <consortium name="The Broad Institute Genome Sequencing Center for Infectious Disease"/>
            <person name="Wu L."/>
            <person name="Ma J."/>
        </authorList>
    </citation>
    <scope>NUCLEOTIDE SEQUENCE [LARGE SCALE GENOMIC DNA]</scope>
    <source>
        <strain evidence="3">TBRC 5832</strain>
    </source>
</reference>
<proteinExistence type="predicted"/>
<evidence type="ECO:0000313" key="2">
    <source>
        <dbReference type="EMBL" id="MFC4066557.1"/>
    </source>
</evidence>
<accession>A0ABV8IQY5</accession>
<dbReference type="InterPro" id="IPR001932">
    <property type="entry name" value="PPM-type_phosphatase-like_dom"/>
</dbReference>
<comment type="caution">
    <text evidence="2">The sequence shown here is derived from an EMBL/GenBank/DDBJ whole genome shotgun (WGS) entry which is preliminary data.</text>
</comment>